<protein>
    <submittedName>
        <fullName evidence="2">Uncharacterized protein</fullName>
    </submittedName>
</protein>
<proteinExistence type="predicted"/>
<evidence type="ECO:0000313" key="2">
    <source>
        <dbReference type="EMBL" id="VDN10976.1"/>
    </source>
</evidence>
<evidence type="ECO:0000256" key="1">
    <source>
        <dbReference type="SAM" id="SignalP"/>
    </source>
</evidence>
<gene>
    <name evidence="2" type="ORF">DILT_LOCUS6807</name>
</gene>
<dbReference type="AlphaFoldDB" id="A0A3P7NZH2"/>
<evidence type="ECO:0000313" key="3">
    <source>
        <dbReference type="Proteomes" id="UP000281553"/>
    </source>
</evidence>
<dbReference type="Proteomes" id="UP000281553">
    <property type="component" value="Unassembled WGS sequence"/>
</dbReference>
<keyword evidence="3" id="KW-1185">Reference proteome</keyword>
<dbReference type="OrthoDB" id="6422967at2759"/>
<sequence length="86" mass="10060">MEVLMLVIWKLCFFVYGRQDLLWMAPEQLREESGTSVGTQNGDIYSAAIIQHEMFFRTVPYGYPDMEADEIIEKVRANEPLFRPKV</sequence>
<name>A0A3P7NZH2_DIBLA</name>
<dbReference type="InterPro" id="IPR011009">
    <property type="entry name" value="Kinase-like_dom_sf"/>
</dbReference>
<dbReference type="EMBL" id="UYRU01050380">
    <property type="protein sequence ID" value="VDN10976.1"/>
    <property type="molecule type" value="Genomic_DNA"/>
</dbReference>
<reference evidence="2 3" key="1">
    <citation type="submission" date="2018-11" db="EMBL/GenBank/DDBJ databases">
        <authorList>
            <consortium name="Pathogen Informatics"/>
        </authorList>
    </citation>
    <scope>NUCLEOTIDE SEQUENCE [LARGE SCALE GENOMIC DNA]</scope>
</reference>
<keyword evidence="1" id="KW-0732">Signal</keyword>
<organism evidence="2 3">
    <name type="scientific">Dibothriocephalus latus</name>
    <name type="common">Fish tapeworm</name>
    <name type="synonym">Diphyllobothrium latum</name>
    <dbReference type="NCBI Taxonomy" id="60516"/>
    <lineage>
        <taxon>Eukaryota</taxon>
        <taxon>Metazoa</taxon>
        <taxon>Spiralia</taxon>
        <taxon>Lophotrochozoa</taxon>
        <taxon>Platyhelminthes</taxon>
        <taxon>Cestoda</taxon>
        <taxon>Eucestoda</taxon>
        <taxon>Diphyllobothriidea</taxon>
        <taxon>Diphyllobothriidae</taxon>
        <taxon>Dibothriocephalus</taxon>
    </lineage>
</organism>
<feature type="chain" id="PRO_5017968130" evidence="1">
    <location>
        <begin position="18"/>
        <end position="86"/>
    </location>
</feature>
<feature type="signal peptide" evidence="1">
    <location>
        <begin position="1"/>
        <end position="17"/>
    </location>
</feature>
<dbReference type="Gene3D" id="1.10.510.10">
    <property type="entry name" value="Transferase(Phosphotransferase) domain 1"/>
    <property type="match status" value="1"/>
</dbReference>
<dbReference type="SUPFAM" id="SSF56112">
    <property type="entry name" value="Protein kinase-like (PK-like)"/>
    <property type="match status" value="1"/>
</dbReference>
<accession>A0A3P7NZH2</accession>